<dbReference type="InterPro" id="IPR023166">
    <property type="entry name" value="BaiN-like_dom_sf"/>
</dbReference>
<dbReference type="Gene3D" id="3.50.50.60">
    <property type="entry name" value="FAD/NAD(P)-binding domain"/>
    <property type="match status" value="1"/>
</dbReference>
<reference evidence="6 7" key="1">
    <citation type="submission" date="2017-04" db="EMBL/GenBank/DDBJ databases">
        <authorList>
            <person name="Afonso C.L."/>
            <person name="Miller P.J."/>
            <person name="Scott M.A."/>
            <person name="Spackman E."/>
            <person name="Goraichik I."/>
            <person name="Dimitrov K.M."/>
            <person name="Suarez D.L."/>
            <person name="Swayne D.E."/>
        </authorList>
    </citation>
    <scope>NUCLEOTIDE SEQUENCE [LARGE SCALE GENOMIC DNA]</scope>
    <source>
        <strain evidence="6 7">N3/975</strain>
    </source>
</reference>
<keyword evidence="2" id="KW-0285">Flavoprotein</keyword>
<dbReference type="PANTHER" id="PTHR42887">
    <property type="entry name" value="OS12G0638800 PROTEIN"/>
    <property type="match status" value="1"/>
</dbReference>
<evidence type="ECO:0000259" key="5">
    <source>
        <dbReference type="Pfam" id="PF22780"/>
    </source>
</evidence>
<dbReference type="Gene3D" id="2.40.30.10">
    <property type="entry name" value="Translation factors"/>
    <property type="match status" value="1"/>
</dbReference>
<feature type="domain" description="RsdA/BaiN/AoA(So)-like Rossmann fold-like" evidence="4">
    <location>
        <begin position="42"/>
        <end position="459"/>
    </location>
</feature>
<dbReference type="Proteomes" id="UP000192940">
    <property type="component" value="Chromosome I"/>
</dbReference>
<evidence type="ECO:0000256" key="1">
    <source>
        <dbReference type="ARBA" id="ARBA00001974"/>
    </source>
</evidence>
<dbReference type="AlphaFoldDB" id="A0A1X7HT09"/>
<evidence type="ECO:0000313" key="6">
    <source>
        <dbReference type="EMBL" id="SMF92262.1"/>
    </source>
</evidence>
<evidence type="ECO:0000256" key="3">
    <source>
        <dbReference type="ARBA" id="ARBA00022827"/>
    </source>
</evidence>
<evidence type="ECO:0008006" key="8">
    <source>
        <dbReference type="Google" id="ProtNLM"/>
    </source>
</evidence>
<keyword evidence="3" id="KW-0274">FAD</keyword>
<accession>A0A1X7HT09</accession>
<evidence type="ECO:0000313" key="7">
    <source>
        <dbReference type="Proteomes" id="UP000192940"/>
    </source>
</evidence>
<evidence type="ECO:0000259" key="4">
    <source>
        <dbReference type="Pfam" id="PF03486"/>
    </source>
</evidence>
<dbReference type="EMBL" id="LT840184">
    <property type="protein sequence ID" value="SMF92262.1"/>
    <property type="molecule type" value="Genomic_DNA"/>
</dbReference>
<dbReference type="Gene3D" id="1.10.8.260">
    <property type="entry name" value="HI0933 insert domain-like"/>
    <property type="match status" value="1"/>
</dbReference>
<dbReference type="NCBIfam" id="TIGR00275">
    <property type="entry name" value="aminoacetone oxidase family FAD-binding enzyme"/>
    <property type="match status" value="1"/>
</dbReference>
<gene>
    <name evidence="6" type="ORF">SAMN05661091_5748</name>
</gene>
<sequence>MGLEFRLCGRYGVRETHFQMKPLEKGMNSTHMYMSKSTMHHELFIIGAGASGLMAAVTARDRGIDVAIIEGNDRVGKKVLTTGNGRCNITNQSTAKGTDEAVALSRKYHSNQMEFPLPVLQQFGVRQTVDFFNTLGLPLIAVENGRMYPMSLQAASVLEVFRIALEDRYVPIHFKTKVLDVTVSKGHPRFTILCQTETEGEVVYTSNYLFICTGGLTAPKTGTDGSGYTLAQRLGHTLIDPVPGIVQLKLQYPNLKELSGVKFEGLGHIIVNGEVIRSEYGEILFTGYGVSGPPILQLSRKAAYQLKRGETVTLSLDLMPDRTEEEVVDFLDTHWGTFGYRTVAASLIGIFNKKLVPILLKEAGIDQEPNLLCQDLSWKTKKILCQLIKRWEFIVTDTNGFTNAQTTAGGIDTTELKEGTLESKLVPGLYFAGEVMDVDGDCGGYNLQWAWSSGYSAATALADQLTGIMEKD</sequence>
<organism evidence="6 7">
    <name type="scientific">Paenibacillus uliginis N3/975</name>
    <dbReference type="NCBI Taxonomy" id="1313296"/>
    <lineage>
        <taxon>Bacteria</taxon>
        <taxon>Bacillati</taxon>
        <taxon>Bacillota</taxon>
        <taxon>Bacilli</taxon>
        <taxon>Bacillales</taxon>
        <taxon>Paenibacillaceae</taxon>
        <taxon>Paenibacillus</taxon>
    </lineage>
</organism>
<proteinExistence type="predicted"/>
<dbReference type="Pfam" id="PF22780">
    <property type="entry name" value="HI0933_like_1st"/>
    <property type="match status" value="1"/>
</dbReference>
<name>A0A1X7HT09_9BACL</name>
<dbReference type="InterPro" id="IPR055178">
    <property type="entry name" value="RsdA/BaiN/AoA(So)-like_dom"/>
</dbReference>
<dbReference type="InterPro" id="IPR057661">
    <property type="entry name" value="RsdA/BaiN/AoA(So)_Rossmann"/>
</dbReference>
<dbReference type="InterPro" id="IPR004792">
    <property type="entry name" value="BaiN-like"/>
</dbReference>
<dbReference type="SUPFAM" id="SSF51905">
    <property type="entry name" value="FAD/NAD(P)-binding domain"/>
    <property type="match status" value="1"/>
</dbReference>
<comment type="cofactor">
    <cofactor evidence="1">
        <name>FAD</name>
        <dbReference type="ChEBI" id="CHEBI:57692"/>
    </cofactor>
</comment>
<dbReference type="InterPro" id="IPR036188">
    <property type="entry name" value="FAD/NAD-bd_sf"/>
</dbReference>
<keyword evidence="7" id="KW-1185">Reference proteome</keyword>
<dbReference type="SUPFAM" id="SSF160996">
    <property type="entry name" value="HI0933 insert domain-like"/>
    <property type="match status" value="1"/>
</dbReference>
<dbReference type="STRING" id="1313296.SAMN05661091_5748"/>
<dbReference type="Pfam" id="PF03486">
    <property type="entry name" value="HI0933_like"/>
    <property type="match status" value="1"/>
</dbReference>
<dbReference type="PANTHER" id="PTHR42887:SF2">
    <property type="entry name" value="OS12G0638800 PROTEIN"/>
    <property type="match status" value="1"/>
</dbReference>
<feature type="domain" description="RsdA/BaiN/AoA(So)-like insert" evidence="5">
    <location>
        <begin position="243"/>
        <end position="405"/>
    </location>
</feature>
<evidence type="ECO:0000256" key="2">
    <source>
        <dbReference type="ARBA" id="ARBA00022630"/>
    </source>
</evidence>
<protein>
    <recommendedName>
        <fullName evidence="8">Flavoprotein, HI0933 family</fullName>
    </recommendedName>
</protein>